<organism evidence="1 2">
    <name type="scientific">Nicotiana tabacum</name>
    <name type="common">Common tobacco</name>
    <dbReference type="NCBI Taxonomy" id="4097"/>
    <lineage>
        <taxon>Eukaryota</taxon>
        <taxon>Viridiplantae</taxon>
        <taxon>Streptophyta</taxon>
        <taxon>Embryophyta</taxon>
        <taxon>Tracheophyta</taxon>
        <taxon>Spermatophyta</taxon>
        <taxon>Magnoliopsida</taxon>
        <taxon>eudicotyledons</taxon>
        <taxon>Gunneridae</taxon>
        <taxon>Pentapetalae</taxon>
        <taxon>asterids</taxon>
        <taxon>lamiids</taxon>
        <taxon>Solanales</taxon>
        <taxon>Solanaceae</taxon>
        <taxon>Nicotianoideae</taxon>
        <taxon>Nicotianeae</taxon>
        <taxon>Nicotiana</taxon>
    </lineage>
</organism>
<name>A0AC58TUR2_TOBAC</name>
<proteinExistence type="predicted"/>
<accession>A0AC58TUR2</accession>
<evidence type="ECO:0000313" key="1">
    <source>
        <dbReference type="Proteomes" id="UP000790787"/>
    </source>
</evidence>
<dbReference type="Proteomes" id="UP000790787">
    <property type="component" value="Chromosome 22"/>
</dbReference>
<dbReference type="RefSeq" id="XP_075100960.1">
    <property type="nucleotide sequence ID" value="XM_075244859.1"/>
</dbReference>
<keyword evidence="1" id="KW-1185">Reference proteome</keyword>
<protein>
    <submittedName>
        <fullName evidence="2">(-)-camphene/tricyclene synthase, chloroplastic-like isoform X1</fullName>
    </submittedName>
</protein>
<reference evidence="1" key="1">
    <citation type="journal article" date="2014" name="Nat. Commun.">
        <title>The tobacco genome sequence and its comparison with those of tomato and potato.</title>
        <authorList>
            <person name="Sierro N."/>
            <person name="Battey J.N."/>
            <person name="Ouadi S."/>
            <person name="Bakaher N."/>
            <person name="Bovet L."/>
            <person name="Willig A."/>
            <person name="Goepfert S."/>
            <person name="Peitsch M.C."/>
            <person name="Ivanov N.V."/>
        </authorList>
    </citation>
    <scope>NUCLEOTIDE SEQUENCE [LARGE SCALE GENOMIC DNA]</scope>
</reference>
<evidence type="ECO:0000313" key="2">
    <source>
        <dbReference type="RefSeq" id="XP_075100960.1"/>
    </source>
</evidence>
<sequence length="626" mass="72780">MLFMATSIRPATPSLSFFSGRKASLVSKAKACSMSKANSTSPKAEPPLSHSSIPTNMNTHRRSGNYKPPTWHFEYIQSINNDYVGDNYTKRLNKLKEEMRKKLKMMDDVDGEELDKLELIDNLQRLGLSYHFKEEIFQILRSIHQQHILQKKGRNIIAGEYSLLYATALKFKLLREHDFDISQDFSPCLDILNSFKIENGNFKESLGKDPKGMLQLYEASFFATETENTLKSATRVTKSELKNYLENYEHGEENITATLVRHALELPSHWMMLRLETRWFINVYEKMPNANPLLLELAKLDFNIVQATHQEELRDVSRWWKTTCLAEKLPFSRDRLAEAFFWGVGIVFEPQQGHCRVMLTKIIAFVTSIDDIYDIYGTYPELLFTDAVERWELTAMEQLPEYMKVMYLALFNTINEMAYEVLKEQGINILPYLSKSWADLCKAYLREARWYYNGHKPTLQEYMDNAWISISIPMILIHAFFLVTNPITKEELESLSKYPDIIRWSSTIFRFVDDLGTSSDELKRGDVPKSIQCYINEKGVSEEEARERIQHLIKETWEMMNKAQRENLLFSRIFVEIAKNIARTAQCMYLHGDGHGIQNAEIKNSISKILFEHITVPNPLTPNPSL</sequence>
<gene>
    <name evidence="2" type="primary">LOC107829661</name>
</gene>
<reference evidence="2" key="2">
    <citation type="submission" date="2025-08" db="UniProtKB">
        <authorList>
            <consortium name="RefSeq"/>
        </authorList>
    </citation>
    <scope>IDENTIFICATION</scope>
    <source>
        <tissue evidence="2">Leaf</tissue>
    </source>
</reference>